<evidence type="ECO:0000313" key="2">
    <source>
        <dbReference type="EMBL" id="PLA53819.1"/>
    </source>
</evidence>
<dbReference type="PANTHER" id="PTHR42745">
    <property type="match status" value="1"/>
</dbReference>
<feature type="domain" description="SIS" evidence="1">
    <location>
        <begin position="32"/>
        <end position="178"/>
    </location>
</feature>
<dbReference type="GO" id="GO:1901135">
    <property type="term" value="P:carbohydrate derivative metabolic process"/>
    <property type="evidence" value="ECO:0007669"/>
    <property type="project" value="InterPro"/>
</dbReference>
<evidence type="ECO:0000313" key="3">
    <source>
        <dbReference type="Proteomes" id="UP000235073"/>
    </source>
</evidence>
<dbReference type="PANTHER" id="PTHR42745:SF1">
    <property type="entry name" value="ARABINOSE 5-PHOSPHATE ISOMERASE KDSD"/>
    <property type="match status" value="1"/>
</dbReference>
<dbReference type="GO" id="GO:0097367">
    <property type="term" value="F:carbohydrate derivative binding"/>
    <property type="evidence" value="ECO:0007669"/>
    <property type="project" value="InterPro"/>
</dbReference>
<reference evidence="2 3" key="1">
    <citation type="submission" date="2017-12" db="EMBL/GenBank/DDBJ databases">
        <title>Phylogenetic diversity of female urinary microbiome.</title>
        <authorList>
            <person name="Thomas-White K."/>
            <person name="Wolfe A.J."/>
        </authorList>
    </citation>
    <scope>NUCLEOTIDE SEQUENCE [LARGE SCALE GENOMIC DNA]</scope>
    <source>
        <strain evidence="2 3">UMB0733</strain>
    </source>
</reference>
<dbReference type="Pfam" id="PF01380">
    <property type="entry name" value="SIS"/>
    <property type="match status" value="1"/>
</dbReference>
<dbReference type="EMBL" id="PKIB01000004">
    <property type="protein sequence ID" value="PLA53819.1"/>
    <property type="molecule type" value="Genomic_DNA"/>
</dbReference>
<dbReference type="RefSeq" id="WP_003066760.1">
    <property type="nucleotide sequence ID" value="NZ_PKIB01000004.1"/>
</dbReference>
<dbReference type="InterPro" id="IPR001347">
    <property type="entry name" value="SIS_dom"/>
</dbReference>
<proteinExistence type="predicted"/>
<sequence length="199" mass="21731">MSNLQLDYFINTLDTELHNFIRNIDKEKINLVAELILDAKQHGGRVHVTGIGKPSHVSQYISALLSSTGTPAYFLDATESVHGSAGQVMEGDIVIAISNSGETLELQQTIEALKKLSIKIVSVTGGNSSWLARNTDLTLFAGVEEEGDSFNKPPRASIIAEILILQAVSIVLQEKSHLNMEQYHLWHPGGSLGKSLERK</sequence>
<dbReference type="Gene3D" id="3.40.50.10490">
    <property type="entry name" value="Glucose-6-phosphate isomerase like protein, domain 1"/>
    <property type="match status" value="1"/>
</dbReference>
<protein>
    <submittedName>
        <fullName evidence="2">SIS domain-containing protein</fullName>
    </submittedName>
</protein>
<dbReference type="Proteomes" id="UP000235073">
    <property type="component" value="Unassembled WGS sequence"/>
</dbReference>
<dbReference type="CDD" id="cd05014">
    <property type="entry name" value="SIS_Kpsf"/>
    <property type="match status" value="1"/>
</dbReference>
<dbReference type="PROSITE" id="PS51464">
    <property type="entry name" value="SIS"/>
    <property type="match status" value="1"/>
</dbReference>
<dbReference type="InterPro" id="IPR035474">
    <property type="entry name" value="SIS_Kpsf"/>
</dbReference>
<dbReference type="InterPro" id="IPR050986">
    <property type="entry name" value="GutQ/KpsF_isomerases"/>
</dbReference>
<accession>A0A2I1YG25</accession>
<gene>
    <name evidence="2" type="ORF">CYK21_06075</name>
</gene>
<name>A0A2I1YG25_STRMC</name>
<comment type="caution">
    <text evidence="2">The sequence shown here is derived from an EMBL/GenBank/DDBJ whole genome shotgun (WGS) entry which is preliminary data.</text>
</comment>
<organism evidence="2 3">
    <name type="scientific">Streptococcus macedonicus</name>
    <name type="common">Streptococcus gallolyticus macedonicus</name>
    <dbReference type="NCBI Taxonomy" id="59310"/>
    <lineage>
        <taxon>Bacteria</taxon>
        <taxon>Bacillati</taxon>
        <taxon>Bacillota</taxon>
        <taxon>Bacilli</taxon>
        <taxon>Lactobacillales</taxon>
        <taxon>Streptococcaceae</taxon>
        <taxon>Streptococcus</taxon>
    </lineage>
</organism>
<evidence type="ECO:0000259" key="1">
    <source>
        <dbReference type="PROSITE" id="PS51464"/>
    </source>
</evidence>
<dbReference type="AlphaFoldDB" id="A0A2I1YG25"/>
<dbReference type="SUPFAM" id="SSF53697">
    <property type="entry name" value="SIS domain"/>
    <property type="match status" value="1"/>
</dbReference>
<dbReference type="InterPro" id="IPR046348">
    <property type="entry name" value="SIS_dom_sf"/>
</dbReference>